<dbReference type="InterPro" id="IPR045057">
    <property type="entry name" value="Gcn5-rel_NAT"/>
</dbReference>
<dbReference type="InterPro" id="IPR031165">
    <property type="entry name" value="GNAT_YJDJ"/>
</dbReference>
<keyword evidence="4" id="KW-1185">Reference proteome</keyword>
<sequence>MHYYHAPNHIRLFNDEGTLLAEVKFPRIDDNTVEINRTFVDPSLRGQGIAHELLMYAYNAIKSQGLKAIPTCSYALTWFKRNTDKNDILAPNFDLEDNLASCSI</sequence>
<evidence type="ECO:0000313" key="4">
    <source>
        <dbReference type="Proteomes" id="UP001209076"/>
    </source>
</evidence>
<dbReference type="PANTHER" id="PTHR31435">
    <property type="entry name" value="PROTEIN NATD1"/>
    <property type="match status" value="1"/>
</dbReference>
<name>A0ABT2PXP5_9MOLU</name>
<organism evidence="3 4">
    <name type="scientific">Paracholeplasma vituli</name>
    <dbReference type="NCBI Taxonomy" id="69473"/>
    <lineage>
        <taxon>Bacteria</taxon>
        <taxon>Bacillati</taxon>
        <taxon>Mycoplasmatota</taxon>
        <taxon>Mollicutes</taxon>
        <taxon>Acholeplasmatales</taxon>
        <taxon>Acholeplasmataceae</taxon>
        <taxon>Paracholeplasma</taxon>
    </lineage>
</organism>
<proteinExistence type="predicted"/>
<dbReference type="RefSeq" id="WP_262097050.1">
    <property type="nucleotide sequence ID" value="NZ_JAOEGN010000026.1"/>
</dbReference>
<dbReference type="PROSITE" id="PS51729">
    <property type="entry name" value="GNAT_YJDJ"/>
    <property type="match status" value="1"/>
</dbReference>
<accession>A0ABT2PXP5</accession>
<evidence type="ECO:0000313" key="3">
    <source>
        <dbReference type="EMBL" id="MCU0105731.1"/>
    </source>
</evidence>
<dbReference type="InterPro" id="IPR016181">
    <property type="entry name" value="Acyl_CoA_acyltransferase"/>
</dbReference>
<protein>
    <submittedName>
        <fullName evidence="3">N-acetyltransferase</fullName>
    </submittedName>
</protein>
<dbReference type="EMBL" id="JAOEGN010000026">
    <property type="protein sequence ID" value="MCU0105731.1"/>
    <property type="molecule type" value="Genomic_DNA"/>
</dbReference>
<dbReference type="Proteomes" id="UP001209076">
    <property type="component" value="Unassembled WGS sequence"/>
</dbReference>
<dbReference type="InterPro" id="IPR000182">
    <property type="entry name" value="GNAT_dom"/>
</dbReference>
<feature type="domain" description="N-acetyltransferase" evidence="1">
    <location>
        <begin position="1"/>
        <end position="100"/>
    </location>
</feature>
<dbReference type="SUPFAM" id="SSF55729">
    <property type="entry name" value="Acyl-CoA N-acyltransferases (Nat)"/>
    <property type="match status" value="1"/>
</dbReference>
<feature type="domain" description="N-acetyltransferase" evidence="2">
    <location>
        <begin position="2"/>
        <end position="90"/>
    </location>
</feature>
<dbReference type="Pfam" id="PF14542">
    <property type="entry name" value="Acetyltransf_CG"/>
    <property type="match status" value="1"/>
</dbReference>
<dbReference type="CDD" id="cd04301">
    <property type="entry name" value="NAT_SF"/>
    <property type="match status" value="1"/>
</dbReference>
<dbReference type="Gene3D" id="3.40.630.30">
    <property type="match status" value="1"/>
</dbReference>
<dbReference type="PANTHER" id="PTHR31435:SF9">
    <property type="entry name" value="PROTEIN NATD1"/>
    <property type="match status" value="1"/>
</dbReference>
<gene>
    <name evidence="3" type="ORF">N7603_08715</name>
</gene>
<dbReference type="PROSITE" id="PS51186">
    <property type="entry name" value="GNAT"/>
    <property type="match status" value="1"/>
</dbReference>
<evidence type="ECO:0000259" key="1">
    <source>
        <dbReference type="PROSITE" id="PS51186"/>
    </source>
</evidence>
<reference evidence="4" key="1">
    <citation type="submission" date="2023-07" db="EMBL/GenBank/DDBJ databases">
        <title>Novel Mycoplasma species identified in domestic and wild animals.</title>
        <authorList>
            <person name="Volokhov D.V."/>
            <person name="Furtak V.A."/>
            <person name="Zagorodnyaya T.A."/>
        </authorList>
    </citation>
    <scope>NUCLEOTIDE SEQUENCE [LARGE SCALE GENOMIC DNA]</scope>
    <source>
        <strain evidence="4">92-19</strain>
    </source>
</reference>
<comment type="caution">
    <text evidence="3">The sequence shown here is derived from an EMBL/GenBank/DDBJ whole genome shotgun (WGS) entry which is preliminary data.</text>
</comment>
<evidence type="ECO:0000259" key="2">
    <source>
        <dbReference type="PROSITE" id="PS51729"/>
    </source>
</evidence>